<sequence>MKIIIQIFAFIYCLHDLSGQTLFESALSGKSNIVVKTPIEIYHLKDYNLKTREFLNWLELKQVEFNKTDTTEIKMLIEKAKTNNPIFNSWTTKELPRKILIDDNDFISFKKGLDIVPWKTNLSKKRIKKEIRKYNNRGNDRRSFPLFMSRPVYSNSGNYALIGFIKGNSGGNVSLYKKDDTQNWEFVEDIYGWSN</sequence>
<gene>
    <name evidence="1" type="ORF">GTK07_07475</name>
</gene>
<organism evidence="1 2">
    <name type="scientific">Flagellimonas sediminis</name>
    <dbReference type="NCBI Taxonomy" id="2696468"/>
    <lineage>
        <taxon>Bacteria</taxon>
        <taxon>Pseudomonadati</taxon>
        <taxon>Bacteroidota</taxon>
        <taxon>Flavobacteriia</taxon>
        <taxon>Flavobacteriales</taxon>
        <taxon>Flavobacteriaceae</taxon>
        <taxon>Flagellimonas</taxon>
    </lineage>
</organism>
<dbReference type="RefSeq" id="WP_163634665.1">
    <property type="nucleotide sequence ID" value="NZ_JAAAMI010000003.1"/>
</dbReference>
<accession>A0A6I5KT40</accession>
<name>A0A6I5KT40_9FLAO</name>
<dbReference type="EMBL" id="JAAAMI010000003">
    <property type="protein sequence ID" value="NDV43165.1"/>
    <property type="molecule type" value="Genomic_DNA"/>
</dbReference>
<evidence type="ECO:0000313" key="2">
    <source>
        <dbReference type="Proteomes" id="UP000468707"/>
    </source>
</evidence>
<proteinExistence type="predicted"/>
<dbReference type="AlphaFoldDB" id="A0A6I5KT40"/>
<dbReference type="Proteomes" id="UP000468707">
    <property type="component" value="Unassembled WGS sequence"/>
</dbReference>
<protein>
    <submittedName>
        <fullName evidence="1">Uncharacterized protein</fullName>
    </submittedName>
</protein>
<keyword evidence="2" id="KW-1185">Reference proteome</keyword>
<reference evidence="1 2" key="1">
    <citation type="submission" date="2020-01" db="EMBL/GenBank/DDBJ databases">
        <title>Muricauda sediminis sp.nov. 40Bstr401.</title>
        <authorList>
            <person name="Xue Z."/>
            <person name="Zhu S."/>
            <person name="Ren N."/>
            <person name="Chen T."/>
            <person name="Chen X."/>
            <person name="Chen J."/>
            <person name="Yang J."/>
        </authorList>
    </citation>
    <scope>NUCLEOTIDE SEQUENCE [LARGE SCALE GENOMIC DNA]</scope>
    <source>
        <strain evidence="1 2">40Bstr401</strain>
    </source>
</reference>
<evidence type="ECO:0000313" key="1">
    <source>
        <dbReference type="EMBL" id="NDV43165.1"/>
    </source>
</evidence>
<comment type="caution">
    <text evidence="1">The sequence shown here is derived from an EMBL/GenBank/DDBJ whole genome shotgun (WGS) entry which is preliminary data.</text>
</comment>